<evidence type="ECO:0000313" key="2">
    <source>
        <dbReference type="EMBL" id="PKB14420.1"/>
    </source>
</evidence>
<name>A0A2N0H676_9SPHN</name>
<dbReference type="AlphaFoldDB" id="A0A2N0H676"/>
<keyword evidence="2" id="KW-0645">Protease</keyword>
<dbReference type="GO" id="GO:0004177">
    <property type="term" value="F:aminopeptidase activity"/>
    <property type="evidence" value="ECO:0007669"/>
    <property type="project" value="UniProtKB-KW"/>
</dbReference>
<evidence type="ECO:0000313" key="3">
    <source>
        <dbReference type="Proteomes" id="UP000232587"/>
    </source>
</evidence>
<comment type="caution">
    <text evidence="2">The sequence shown here is derived from an EMBL/GenBank/DDBJ whole genome shotgun (WGS) entry which is preliminary data.</text>
</comment>
<feature type="domain" description="Serine aminopeptidase S33" evidence="1">
    <location>
        <begin position="55"/>
        <end position="162"/>
    </location>
</feature>
<sequence length="248" mass="27113">MNLSLKEPLARRLRLATMPAPQGARGPSLRLWLGEGLRILPKRKPPELAVPKAAVRRHVMLLPGFAAHPRAMRHLEAALQQAGHKVYDWGAGRNLGADPVQFERQVDNLERICAKARQPVVLIGWSLGGIMARELAHRRPQAVSGVITMGTPFSGSPHANNAWRTYHLVTGHAVDAPPMDVHYADKPPVPTVALWSPRDGIVAPRCARGLADQRDRAIALRCTHFGFAGDPEVVTTLLDLLDGGQDWA</sequence>
<reference evidence="2 3" key="1">
    <citation type="submission" date="2017-11" db="EMBL/GenBank/DDBJ databases">
        <title>Genomic Encyclopedia of Type Strains, Phase III (KMG-III): the genomes of soil and plant-associated and newly described type strains.</title>
        <authorList>
            <person name="Whitman W."/>
        </authorList>
    </citation>
    <scope>NUCLEOTIDE SEQUENCE [LARGE SCALE GENOMIC DNA]</scope>
    <source>
        <strain evidence="2 3">CGMCC 1.12274</strain>
    </source>
</reference>
<organism evidence="2 3">
    <name type="scientific">Novosphingobium kunmingense</name>
    <dbReference type="NCBI Taxonomy" id="1211806"/>
    <lineage>
        <taxon>Bacteria</taxon>
        <taxon>Pseudomonadati</taxon>
        <taxon>Pseudomonadota</taxon>
        <taxon>Alphaproteobacteria</taxon>
        <taxon>Sphingomonadales</taxon>
        <taxon>Sphingomonadaceae</taxon>
        <taxon>Novosphingobium</taxon>
    </lineage>
</organism>
<dbReference type="InterPro" id="IPR022742">
    <property type="entry name" value="Hydrolase_4"/>
</dbReference>
<accession>A0A2N0H676</accession>
<dbReference type="InterPro" id="IPR029058">
    <property type="entry name" value="AB_hydrolase_fold"/>
</dbReference>
<dbReference type="Pfam" id="PF12146">
    <property type="entry name" value="Hydrolase_4"/>
    <property type="match status" value="1"/>
</dbReference>
<dbReference type="SUPFAM" id="SSF53474">
    <property type="entry name" value="alpha/beta-Hydrolases"/>
    <property type="match status" value="1"/>
</dbReference>
<keyword evidence="2" id="KW-0031">Aminopeptidase</keyword>
<protein>
    <submittedName>
        <fullName evidence="2">Serine aminopeptidase S33 family</fullName>
    </submittedName>
</protein>
<gene>
    <name evidence="2" type="ORF">B0I00_2008</name>
</gene>
<dbReference type="Proteomes" id="UP000232587">
    <property type="component" value="Unassembled WGS sequence"/>
</dbReference>
<evidence type="ECO:0000259" key="1">
    <source>
        <dbReference type="Pfam" id="PF12146"/>
    </source>
</evidence>
<dbReference type="Gene3D" id="3.40.50.1820">
    <property type="entry name" value="alpha/beta hydrolase"/>
    <property type="match status" value="1"/>
</dbReference>
<dbReference type="RefSeq" id="WP_100867267.1">
    <property type="nucleotide sequence ID" value="NZ_PHUF01000004.1"/>
</dbReference>
<keyword evidence="3" id="KW-1185">Reference proteome</keyword>
<dbReference type="EMBL" id="PHUF01000004">
    <property type="protein sequence ID" value="PKB14420.1"/>
    <property type="molecule type" value="Genomic_DNA"/>
</dbReference>
<proteinExistence type="predicted"/>
<dbReference type="OrthoDB" id="7389193at2"/>
<keyword evidence="2" id="KW-0378">Hydrolase</keyword>